<proteinExistence type="inferred from homology"/>
<evidence type="ECO:0000313" key="6">
    <source>
        <dbReference type="Proteomes" id="UP000604825"/>
    </source>
</evidence>
<dbReference type="InterPro" id="IPR029058">
    <property type="entry name" value="AB_hydrolase_fold"/>
</dbReference>
<dbReference type="Gene3D" id="3.40.50.1820">
    <property type="entry name" value="alpha/beta hydrolase"/>
    <property type="match status" value="1"/>
</dbReference>
<dbReference type="AlphaFoldDB" id="A0A811R9X9"/>
<dbReference type="PRINTS" id="PR00724">
    <property type="entry name" value="CRBOXYPTASEC"/>
</dbReference>
<dbReference type="OrthoDB" id="443318at2759"/>
<gene>
    <name evidence="5" type="ORF">NCGR_LOCUS50282</name>
</gene>
<dbReference type="FunFam" id="3.40.50.12670:FF:000001">
    <property type="entry name" value="Carboxypeptidase"/>
    <property type="match status" value="1"/>
</dbReference>
<protein>
    <submittedName>
        <fullName evidence="5">Uncharacterized protein</fullName>
    </submittedName>
</protein>
<accession>A0A811R9X9</accession>
<evidence type="ECO:0000256" key="4">
    <source>
        <dbReference type="SAM" id="Phobius"/>
    </source>
</evidence>
<dbReference type="PANTHER" id="PTHR11802:SF461">
    <property type="entry name" value="OS02G0687900 PROTEIN"/>
    <property type="match status" value="1"/>
</dbReference>
<dbReference type="EMBL" id="CAJGYO010000014">
    <property type="protein sequence ID" value="CAD6266977.1"/>
    <property type="molecule type" value="Genomic_DNA"/>
</dbReference>
<feature type="transmembrane region" description="Helical" evidence="4">
    <location>
        <begin position="103"/>
        <end position="125"/>
    </location>
</feature>
<dbReference type="Gene3D" id="3.40.50.12670">
    <property type="match status" value="1"/>
</dbReference>
<reference evidence="5" key="1">
    <citation type="submission" date="2020-10" db="EMBL/GenBank/DDBJ databases">
        <authorList>
            <person name="Han B."/>
            <person name="Lu T."/>
            <person name="Zhao Q."/>
            <person name="Huang X."/>
            <person name="Zhao Y."/>
        </authorList>
    </citation>
    <scope>NUCLEOTIDE SEQUENCE</scope>
</reference>
<evidence type="ECO:0000256" key="2">
    <source>
        <dbReference type="ARBA" id="ARBA00022729"/>
    </source>
</evidence>
<dbReference type="GO" id="GO:0016747">
    <property type="term" value="F:acyltransferase activity, transferring groups other than amino-acyl groups"/>
    <property type="evidence" value="ECO:0007669"/>
    <property type="project" value="TreeGrafter"/>
</dbReference>
<keyword evidence="6" id="KW-1185">Reference proteome</keyword>
<dbReference type="Pfam" id="PF00450">
    <property type="entry name" value="Peptidase_S10"/>
    <property type="match status" value="1"/>
</dbReference>
<comment type="caution">
    <text evidence="5">The sequence shown here is derived from an EMBL/GenBank/DDBJ whole genome shotgun (WGS) entry which is preliminary data.</text>
</comment>
<dbReference type="FunFam" id="3.40.50.1820:FF:000581">
    <property type="entry name" value="Os11g0431400 protein"/>
    <property type="match status" value="1"/>
</dbReference>
<dbReference type="SUPFAM" id="SSF53474">
    <property type="entry name" value="alpha/beta-Hydrolases"/>
    <property type="match status" value="1"/>
</dbReference>
<sequence length="584" mass="65112">MLKKALSEHMPDKHPLRKPQIAQQIPIPVTTQQPVLESEDLHPAELASVGVPTESGARGPKPCSVQGLASVEAWAFGMAATEAFAFGLAAVKAFAFGMTTVEAFAFGMATVEALAFGMAAARAFASGLKSPRLSRAAATSTVVTHLPGFDGPLPFYLETGYVVTEEETGAELFYYFVESERSPRTDPLLLWLSGGPRCSAFSALAFQNGPLKFVVEPYDGTLPRLVYNPYSWTQMASILFLDSPVGSGFSYARDPKAYEVGDISSSRQVLTFLRKWFDDHPKHLLDRPFYIGGDSYAGKVVPLIAHYISEGIEDMQQPLIKLKGYIVGNPFTGDKIDTNSRVTFSHSFGIISDQQYEAFIKNCKGDFLNPTNEPCADVVQTISKLMSEVRKGNILRPICHIPSQKRRGALEGVSSLAEERYHYQLSEAPDEPPFYCFYEYRYYLSYFWANDNVVRAAIGIKEGTVVEWIRCKRPPILPYVYDLPNSIKYHFNLSIRGYRALVYSGDHDLIIPFMGTQAWTRSFNFSIVDDWRAWHLDNQAAGFTIMYATNLTFATIKGGGHIPPETNPEESFTMAKRWLDNESL</sequence>
<dbReference type="Proteomes" id="UP000604825">
    <property type="component" value="Unassembled WGS sequence"/>
</dbReference>
<organism evidence="5 6">
    <name type="scientific">Miscanthus lutarioriparius</name>
    <dbReference type="NCBI Taxonomy" id="422564"/>
    <lineage>
        <taxon>Eukaryota</taxon>
        <taxon>Viridiplantae</taxon>
        <taxon>Streptophyta</taxon>
        <taxon>Embryophyta</taxon>
        <taxon>Tracheophyta</taxon>
        <taxon>Spermatophyta</taxon>
        <taxon>Magnoliopsida</taxon>
        <taxon>Liliopsida</taxon>
        <taxon>Poales</taxon>
        <taxon>Poaceae</taxon>
        <taxon>PACMAD clade</taxon>
        <taxon>Panicoideae</taxon>
        <taxon>Andropogonodae</taxon>
        <taxon>Andropogoneae</taxon>
        <taxon>Saccharinae</taxon>
        <taxon>Miscanthus</taxon>
    </lineage>
</organism>
<keyword evidence="2" id="KW-0732">Signal</keyword>
<keyword evidence="4" id="KW-0472">Membrane</keyword>
<dbReference type="PANTHER" id="PTHR11802">
    <property type="entry name" value="SERINE PROTEASE FAMILY S10 SERINE CARBOXYPEPTIDASE"/>
    <property type="match status" value="1"/>
</dbReference>
<keyword evidence="4" id="KW-0812">Transmembrane</keyword>
<dbReference type="GO" id="GO:0004185">
    <property type="term" value="F:serine-type carboxypeptidase activity"/>
    <property type="evidence" value="ECO:0007669"/>
    <property type="project" value="InterPro"/>
</dbReference>
<dbReference type="InterPro" id="IPR001563">
    <property type="entry name" value="Peptidase_S10"/>
</dbReference>
<dbReference type="GO" id="GO:0019748">
    <property type="term" value="P:secondary metabolic process"/>
    <property type="evidence" value="ECO:0007669"/>
    <property type="project" value="TreeGrafter"/>
</dbReference>
<evidence type="ECO:0000256" key="3">
    <source>
        <dbReference type="ARBA" id="ARBA00023180"/>
    </source>
</evidence>
<evidence type="ECO:0000256" key="1">
    <source>
        <dbReference type="ARBA" id="ARBA00009431"/>
    </source>
</evidence>
<keyword evidence="4" id="KW-1133">Transmembrane helix</keyword>
<evidence type="ECO:0000313" key="5">
    <source>
        <dbReference type="EMBL" id="CAD6266977.1"/>
    </source>
</evidence>
<feature type="transmembrane region" description="Helical" evidence="4">
    <location>
        <begin position="74"/>
        <end position="97"/>
    </location>
</feature>
<keyword evidence="3" id="KW-0325">Glycoprotein</keyword>
<name>A0A811R9X9_9POAL</name>
<dbReference type="GO" id="GO:0006508">
    <property type="term" value="P:proteolysis"/>
    <property type="evidence" value="ECO:0007669"/>
    <property type="project" value="InterPro"/>
</dbReference>
<comment type="similarity">
    <text evidence="1">Belongs to the peptidase S10 family.</text>
</comment>